<dbReference type="EMBL" id="MU118043">
    <property type="protein sequence ID" value="KAF9647001.1"/>
    <property type="molecule type" value="Genomic_DNA"/>
</dbReference>
<gene>
    <name evidence="1" type="ORF">BDM02DRAFT_2830695</name>
</gene>
<evidence type="ECO:0000313" key="2">
    <source>
        <dbReference type="Proteomes" id="UP000886501"/>
    </source>
</evidence>
<keyword evidence="2" id="KW-1185">Reference proteome</keyword>
<dbReference type="Proteomes" id="UP000886501">
    <property type="component" value="Unassembled WGS sequence"/>
</dbReference>
<protein>
    <submittedName>
        <fullName evidence="1">Uncharacterized protein</fullName>
    </submittedName>
</protein>
<organism evidence="1 2">
    <name type="scientific">Thelephora ganbajun</name>
    <name type="common">Ganba fungus</name>
    <dbReference type="NCBI Taxonomy" id="370292"/>
    <lineage>
        <taxon>Eukaryota</taxon>
        <taxon>Fungi</taxon>
        <taxon>Dikarya</taxon>
        <taxon>Basidiomycota</taxon>
        <taxon>Agaricomycotina</taxon>
        <taxon>Agaricomycetes</taxon>
        <taxon>Thelephorales</taxon>
        <taxon>Thelephoraceae</taxon>
        <taxon>Thelephora</taxon>
    </lineage>
</organism>
<reference evidence="1" key="1">
    <citation type="submission" date="2019-10" db="EMBL/GenBank/DDBJ databases">
        <authorList>
            <consortium name="DOE Joint Genome Institute"/>
            <person name="Kuo A."/>
            <person name="Miyauchi S."/>
            <person name="Kiss E."/>
            <person name="Drula E."/>
            <person name="Kohler A."/>
            <person name="Sanchez-Garcia M."/>
            <person name="Andreopoulos B."/>
            <person name="Barry K.W."/>
            <person name="Bonito G."/>
            <person name="Buee M."/>
            <person name="Carver A."/>
            <person name="Chen C."/>
            <person name="Cichocki N."/>
            <person name="Clum A."/>
            <person name="Culley D."/>
            <person name="Crous P.W."/>
            <person name="Fauchery L."/>
            <person name="Girlanda M."/>
            <person name="Hayes R."/>
            <person name="Keri Z."/>
            <person name="Labutti K."/>
            <person name="Lipzen A."/>
            <person name="Lombard V."/>
            <person name="Magnuson J."/>
            <person name="Maillard F."/>
            <person name="Morin E."/>
            <person name="Murat C."/>
            <person name="Nolan M."/>
            <person name="Ohm R."/>
            <person name="Pangilinan J."/>
            <person name="Pereira M."/>
            <person name="Perotto S."/>
            <person name="Peter M."/>
            <person name="Riley R."/>
            <person name="Sitrit Y."/>
            <person name="Stielow B."/>
            <person name="Szollosi G."/>
            <person name="Zifcakova L."/>
            <person name="Stursova M."/>
            <person name="Spatafora J.W."/>
            <person name="Tedersoo L."/>
            <person name="Vaario L.-M."/>
            <person name="Yamada A."/>
            <person name="Yan M."/>
            <person name="Wang P."/>
            <person name="Xu J."/>
            <person name="Bruns T."/>
            <person name="Baldrian P."/>
            <person name="Vilgalys R."/>
            <person name="Henrissat B."/>
            <person name="Grigoriev I.V."/>
            <person name="Hibbett D."/>
            <person name="Nagy L.G."/>
            <person name="Martin F.M."/>
        </authorList>
    </citation>
    <scope>NUCLEOTIDE SEQUENCE</scope>
    <source>
        <strain evidence="1">P2</strain>
    </source>
</reference>
<comment type="caution">
    <text evidence="1">The sequence shown here is derived from an EMBL/GenBank/DDBJ whole genome shotgun (WGS) entry which is preliminary data.</text>
</comment>
<sequence length="174" mass="19161">MCLSYREISRDPNPELETPRNDTVNVNWSATGLKCGRAGGRAGKGGVCQFLSRERIDGEISRGPSGTHGLTSKFKAGPVLTPARVKEAETRRFSEARPEYFSGLTGPGKQTLGDPRNRRIGYTPQGTTSTTLPRWQRKIIGERGHMCPPTGLRPGSFRESIEFANRTPKETKTN</sequence>
<name>A0ACB6ZBM2_THEGA</name>
<accession>A0ACB6ZBM2</accession>
<reference evidence="1" key="2">
    <citation type="journal article" date="2020" name="Nat. Commun.">
        <title>Large-scale genome sequencing of mycorrhizal fungi provides insights into the early evolution of symbiotic traits.</title>
        <authorList>
            <person name="Miyauchi S."/>
            <person name="Kiss E."/>
            <person name="Kuo A."/>
            <person name="Drula E."/>
            <person name="Kohler A."/>
            <person name="Sanchez-Garcia M."/>
            <person name="Morin E."/>
            <person name="Andreopoulos B."/>
            <person name="Barry K.W."/>
            <person name="Bonito G."/>
            <person name="Buee M."/>
            <person name="Carver A."/>
            <person name="Chen C."/>
            <person name="Cichocki N."/>
            <person name="Clum A."/>
            <person name="Culley D."/>
            <person name="Crous P.W."/>
            <person name="Fauchery L."/>
            <person name="Girlanda M."/>
            <person name="Hayes R.D."/>
            <person name="Keri Z."/>
            <person name="LaButti K."/>
            <person name="Lipzen A."/>
            <person name="Lombard V."/>
            <person name="Magnuson J."/>
            <person name="Maillard F."/>
            <person name="Murat C."/>
            <person name="Nolan M."/>
            <person name="Ohm R.A."/>
            <person name="Pangilinan J."/>
            <person name="Pereira M.F."/>
            <person name="Perotto S."/>
            <person name="Peter M."/>
            <person name="Pfister S."/>
            <person name="Riley R."/>
            <person name="Sitrit Y."/>
            <person name="Stielow J.B."/>
            <person name="Szollosi G."/>
            <person name="Zifcakova L."/>
            <person name="Stursova M."/>
            <person name="Spatafora J.W."/>
            <person name="Tedersoo L."/>
            <person name="Vaario L.M."/>
            <person name="Yamada A."/>
            <person name="Yan M."/>
            <person name="Wang P."/>
            <person name="Xu J."/>
            <person name="Bruns T."/>
            <person name="Baldrian P."/>
            <person name="Vilgalys R."/>
            <person name="Dunand C."/>
            <person name="Henrissat B."/>
            <person name="Grigoriev I.V."/>
            <person name="Hibbett D."/>
            <person name="Nagy L.G."/>
            <person name="Martin F.M."/>
        </authorList>
    </citation>
    <scope>NUCLEOTIDE SEQUENCE</scope>
    <source>
        <strain evidence="1">P2</strain>
    </source>
</reference>
<evidence type="ECO:0000313" key="1">
    <source>
        <dbReference type="EMBL" id="KAF9647001.1"/>
    </source>
</evidence>
<proteinExistence type="predicted"/>